<dbReference type="PANTHER" id="PTHR46663">
    <property type="entry name" value="DIGUANYLATE CYCLASE DGCT-RELATED"/>
    <property type="match status" value="1"/>
</dbReference>
<sequence length="268" mass="30944">MLSATSIYSFGEHFQVAIRGLDSRGSEGDVFFGEPRVFEHAFAQENVYFPYGSWRIAVAEKQDLLQQLSWYTRNAVRLLGYSVLLVLMAGFGVIMRLYQVAEERALHDPLTHLPNRRYFIYTIEHYFENAKRSHSEGNFALLNIDIDRFKSINDSHGHSAGDKVLVACAERIKSSLRVSDLVARIGGDEFLVLIPRIHREQDVLKVSDNILKRISETPIVYDDKLIHVRVSIGYALYDQSFATPDEMFKLADERMYTAKRRQNPLYRF</sequence>
<dbReference type="SMART" id="SM00267">
    <property type="entry name" value="GGDEF"/>
    <property type="match status" value="1"/>
</dbReference>
<evidence type="ECO:0000256" key="1">
    <source>
        <dbReference type="ARBA" id="ARBA00001946"/>
    </source>
</evidence>
<evidence type="ECO:0000313" key="4">
    <source>
        <dbReference type="EMBL" id="CSC41762.1"/>
    </source>
</evidence>
<keyword evidence="4" id="KW-0548">Nucleotidyltransferase</keyword>
<accession>A0A655YLE4</accession>
<keyword evidence="2" id="KW-1133">Transmembrane helix</keyword>
<dbReference type="NCBIfam" id="TIGR00254">
    <property type="entry name" value="GGDEF"/>
    <property type="match status" value="1"/>
</dbReference>
<dbReference type="InterPro" id="IPR043128">
    <property type="entry name" value="Rev_trsase/Diguanyl_cyclase"/>
</dbReference>
<dbReference type="InterPro" id="IPR000160">
    <property type="entry name" value="GGDEF_dom"/>
</dbReference>
<dbReference type="InterPro" id="IPR052163">
    <property type="entry name" value="DGC-Regulatory_Protein"/>
</dbReference>
<dbReference type="EMBL" id="CWQY01000006">
    <property type="protein sequence ID" value="CSC41762.1"/>
    <property type="molecule type" value="Genomic_DNA"/>
</dbReference>
<dbReference type="Pfam" id="PF00990">
    <property type="entry name" value="GGDEF"/>
    <property type="match status" value="1"/>
</dbReference>
<dbReference type="Gene3D" id="3.30.70.270">
    <property type="match status" value="1"/>
</dbReference>
<organism evidence="4 5">
    <name type="scientific">Vibrio cholerae</name>
    <dbReference type="NCBI Taxonomy" id="666"/>
    <lineage>
        <taxon>Bacteria</taxon>
        <taxon>Pseudomonadati</taxon>
        <taxon>Pseudomonadota</taxon>
        <taxon>Gammaproteobacteria</taxon>
        <taxon>Vibrionales</taxon>
        <taxon>Vibrionaceae</taxon>
        <taxon>Vibrio</taxon>
    </lineage>
</organism>
<protein>
    <submittedName>
        <fullName evidence="4">Diguanylate cyclase</fullName>
        <ecNumber evidence="4">2.7.7.65</ecNumber>
    </submittedName>
</protein>
<dbReference type="PROSITE" id="PS50887">
    <property type="entry name" value="GGDEF"/>
    <property type="match status" value="1"/>
</dbReference>
<keyword evidence="2" id="KW-0472">Membrane</keyword>
<dbReference type="AlphaFoldDB" id="A0A655YLE4"/>
<name>A0A655YLE4_VIBCL</name>
<dbReference type="InterPro" id="IPR029787">
    <property type="entry name" value="Nucleotide_cyclase"/>
</dbReference>
<dbReference type="SUPFAM" id="SSF55073">
    <property type="entry name" value="Nucleotide cyclase"/>
    <property type="match status" value="1"/>
</dbReference>
<gene>
    <name evidence="4" type="primary">ydaM_1</name>
    <name evidence="4" type="ORF">ERS013200_01379</name>
</gene>
<reference evidence="4 5" key="1">
    <citation type="submission" date="2015-07" db="EMBL/GenBank/DDBJ databases">
        <authorList>
            <consortium name="Pathogen Informatics"/>
        </authorList>
    </citation>
    <scope>NUCLEOTIDE SEQUENCE [LARGE SCALE GENOMIC DNA]</scope>
    <source>
        <strain evidence="4 5">A316</strain>
    </source>
</reference>
<dbReference type="CDD" id="cd01949">
    <property type="entry name" value="GGDEF"/>
    <property type="match status" value="1"/>
</dbReference>
<dbReference type="FunFam" id="3.30.70.270:FF:000001">
    <property type="entry name" value="Diguanylate cyclase domain protein"/>
    <property type="match status" value="1"/>
</dbReference>
<evidence type="ECO:0000313" key="5">
    <source>
        <dbReference type="Proteomes" id="UP000041770"/>
    </source>
</evidence>
<keyword evidence="4" id="KW-0808">Transferase</keyword>
<proteinExistence type="predicted"/>
<keyword evidence="2" id="KW-0812">Transmembrane</keyword>
<feature type="transmembrane region" description="Helical" evidence="2">
    <location>
        <begin position="78"/>
        <end position="98"/>
    </location>
</feature>
<dbReference type="PANTHER" id="PTHR46663:SF2">
    <property type="entry name" value="GGDEF DOMAIN-CONTAINING PROTEIN"/>
    <property type="match status" value="1"/>
</dbReference>
<evidence type="ECO:0000256" key="2">
    <source>
        <dbReference type="SAM" id="Phobius"/>
    </source>
</evidence>
<feature type="domain" description="GGDEF" evidence="3">
    <location>
        <begin position="137"/>
        <end position="268"/>
    </location>
</feature>
<dbReference type="EC" id="2.7.7.65" evidence="4"/>
<dbReference type="GO" id="GO:0052621">
    <property type="term" value="F:diguanylate cyclase activity"/>
    <property type="evidence" value="ECO:0007669"/>
    <property type="project" value="UniProtKB-EC"/>
</dbReference>
<comment type="cofactor">
    <cofactor evidence="1">
        <name>Mg(2+)</name>
        <dbReference type="ChEBI" id="CHEBI:18420"/>
    </cofactor>
</comment>
<evidence type="ECO:0000259" key="3">
    <source>
        <dbReference type="PROSITE" id="PS50887"/>
    </source>
</evidence>
<dbReference type="Proteomes" id="UP000041770">
    <property type="component" value="Unassembled WGS sequence"/>
</dbReference>